<dbReference type="AlphaFoldDB" id="A0AAU7VNA6"/>
<feature type="transmembrane region" description="Helical" evidence="1">
    <location>
        <begin position="64"/>
        <end position="81"/>
    </location>
</feature>
<name>A0AAU7VNA6_9FIRM</name>
<gene>
    <name evidence="2" type="ORF">PRVXT_000687</name>
</gene>
<accession>A0AAU7VNA6</accession>
<protein>
    <submittedName>
        <fullName evidence="2">Uncharacterized protein</fullName>
    </submittedName>
</protein>
<sequence length="82" mass="9583">MGIIISLIAVLPLLLIFVAIIAVLELNNQYGSLTSYLTKDWRYHYDLKNRKLIKTIDKIREKKGINYFIVLLIIFVVFILTK</sequence>
<reference evidence="2" key="1">
    <citation type="journal article" date="2013" name="Extremophiles">
        <title>Proteinivorax tanatarense gen. nov., sp. nov., an anaerobic, haloalkaliphilic, proteolytic bacterium isolated from a decaying algal bloom, and proposal of Proteinivoraceae fam. nov.</title>
        <authorList>
            <person name="Kevbrin V."/>
            <person name="Boltyanskaya Y."/>
            <person name="Zhilina T."/>
            <person name="Kolganova T."/>
            <person name="Lavrentjeva E."/>
            <person name="Kuznetsov B."/>
        </authorList>
    </citation>
    <scope>NUCLEOTIDE SEQUENCE</scope>
    <source>
        <strain evidence="2">Z-910T</strain>
    </source>
</reference>
<feature type="transmembrane region" description="Helical" evidence="1">
    <location>
        <begin position="6"/>
        <end position="26"/>
    </location>
</feature>
<dbReference type="RefSeq" id="WP_350344294.1">
    <property type="nucleotide sequence ID" value="NZ_CP158367.1"/>
</dbReference>
<dbReference type="EMBL" id="CP158367">
    <property type="protein sequence ID" value="XBX75550.1"/>
    <property type="molecule type" value="Genomic_DNA"/>
</dbReference>
<evidence type="ECO:0000256" key="1">
    <source>
        <dbReference type="SAM" id="Phobius"/>
    </source>
</evidence>
<keyword evidence="1" id="KW-1133">Transmembrane helix</keyword>
<evidence type="ECO:0000313" key="2">
    <source>
        <dbReference type="EMBL" id="XBX75550.1"/>
    </source>
</evidence>
<proteinExistence type="predicted"/>
<keyword evidence="1" id="KW-0812">Transmembrane</keyword>
<reference evidence="2" key="2">
    <citation type="submission" date="2024-06" db="EMBL/GenBank/DDBJ databases">
        <authorList>
            <person name="Petrova K.O."/>
            <person name="Toshchakov S.V."/>
            <person name="Boltjanskaja Y.V."/>
            <person name="Kevbrin V."/>
        </authorList>
    </citation>
    <scope>NUCLEOTIDE SEQUENCE</scope>
    <source>
        <strain evidence="2">Z-910T</strain>
    </source>
</reference>
<organism evidence="2">
    <name type="scientific">Proteinivorax tanatarense</name>
    <dbReference type="NCBI Taxonomy" id="1260629"/>
    <lineage>
        <taxon>Bacteria</taxon>
        <taxon>Bacillati</taxon>
        <taxon>Bacillota</taxon>
        <taxon>Clostridia</taxon>
        <taxon>Eubacteriales</taxon>
        <taxon>Proteinivoracaceae</taxon>
        <taxon>Proteinivorax</taxon>
    </lineage>
</organism>
<keyword evidence="1" id="KW-0472">Membrane</keyword>